<feature type="domain" description="Rhodopsin" evidence="8">
    <location>
        <begin position="28"/>
        <end position="276"/>
    </location>
</feature>
<evidence type="ECO:0000256" key="5">
    <source>
        <dbReference type="ARBA" id="ARBA00038359"/>
    </source>
</evidence>
<feature type="compositionally biased region" description="Gly residues" evidence="6">
    <location>
        <begin position="350"/>
        <end position="363"/>
    </location>
</feature>
<evidence type="ECO:0000256" key="3">
    <source>
        <dbReference type="ARBA" id="ARBA00022989"/>
    </source>
</evidence>
<keyword evidence="3 7" id="KW-1133">Transmembrane helix</keyword>
<comment type="similarity">
    <text evidence="5">Belongs to the SAT4 family.</text>
</comment>
<dbReference type="KEGG" id="apuu:APUU_11973S"/>
<dbReference type="PANTHER" id="PTHR33048">
    <property type="entry name" value="PTH11-LIKE INTEGRAL MEMBRANE PROTEIN (AFU_ORTHOLOGUE AFUA_5G11245)"/>
    <property type="match status" value="1"/>
</dbReference>
<dbReference type="RefSeq" id="XP_041551339.1">
    <property type="nucleotide sequence ID" value="XM_041698122.1"/>
</dbReference>
<feature type="region of interest" description="Disordered" evidence="6">
    <location>
        <begin position="289"/>
        <end position="364"/>
    </location>
</feature>
<accession>A0A7R7XD66</accession>
<evidence type="ECO:0000256" key="2">
    <source>
        <dbReference type="ARBA" id="ARBA00022692"/>
    </source>
</evidence>
<feature type="transmembrane region" description="Helical" evidence="7">
    <location>
        <begin position="213"/>
        <end position="233"/>
    </location>
</feature>
<protein>
    <recommendedName>
        <fullName evidence="8">Rhodopsin domain-containing protein</fullName>
    </recommendedName>
</protein>
<evidence type="ECO:0000259" key="8">
    <source>
        <dbReference type="Pfam" id="PF20684"/>
    </source>
</evidence>
<feature type="transmembrane region" description="Helical" evidence="7">
    <location>
        <begin position="12"/>
        <end position="32"/>
    </location>
</feature>
<feature type="compositionally biased region" description="Polar residues" evidence="6">
    <location>
        <begin position="311"/>
        <end position="320"/>
    </location>
</feature>
<keyword evidence="2 7" id="KW-0812">Transmembrane</keyword>
<dbReference type="InterPro" id="IPR052337">
    <property type="entry name" value="SAT4-like"/>
</dbReference>
<evidence type="ECO:0000256" key="1">
    <source>
        <dbReference type="ARBA" id="ARBA00004141"/>
    </source>
</evidence>
<dbReference type="EMBL" id="AP024443">
    <property type="protein sequence ID" value="BCS19145.1"/>
    <property type="molecule type" value="Genomic_DNA"/>
</dbReference>
<proteinExistence type="inferred from homology"/>
<dbReference type="OrthoDB" id="5022096at2759"/>
<dbReference type="GeneID" id="64969150"/>
<feature type="transmembrane region" description="Helical" evidence="7">
    <location>
        <begin position="245"/>
        <end position="268"/>
    </location>
</feature>
<evidence type="ECO:0000313" key="9">
    <source>
        <dbReference type="EMBL" id="BCS19145.1"/>
    </source>
</evidence>
<name>A0A7R7XD66_9EURO</name>
<feature type="transmembrane region" description="Helical" evidence="7">
    <location>
        <begin position="90"/>
        <end position="113"/>
    </location>
</feature>
<feature type="transmembrane region" description="Helical" evidence="7">
    <location>
        <begin position="125"/>
        <end position="146"/>
    </location>
</feature>
<dbReference type="AlphaFoldDB" id="A0A7R7XD66"/>
<dbReference type="InterPro" id="IPR049326">
    <property type="entry name" value="Rhodopsin_dom_fungi"/>
</dbReference>
<sequence>MAITGDNAPSVSGSVIMLTALAFISFFMRVYCRVSRRSWSVEDWIMTAAVIPFCALAVGCIGGSFNGIGIHVSRLSQPENTKYQADGQKFFLIFEVGYCAAIIPIKLSISWMLIRVAEGRKMYIYIQYATIAVFTLMNIIALIFILTNCIPTEAMWDASIIEKGEGHCQPAHVLTDVYYATTAVNITTDWITALMPIPLLWNVQLDRNSKTAVIGLMSLGILASLSACIRLKYTINLTNQTDFLYAVANVVIWGFAENAIGMFVGNIATLRPLFRKLFDSTLRRTGYASRSRPSRLTSNYELSQHGHSKSQDGYMSSTVTEVKGNHQGRRGRRDSQLSDDDSQKLIFDGRGPGVGGVGVGAGAGSQRTDIMVSRHVNVTYEP</sequence>
<comment type="subcellular location">
    <subcellularLocation>
        <location evidence="1">Membrane</location>
        <topology evidence="1">Multi-pass membrane protein</topology>
    </subcellularLocation>
</comment>
<reference evidence="9" key="1">
    <citation type="submission" date="2021-01" db="EMBL/GenBank/DDBJ databases">
        <authorList>
            <consortium name="Aspergillus puulaauensis MK2 genome sequencing consortium"/>
            <person name="Kazuki M."/>
            <person name="Futagami T."/>
        </authorList>
    </citation>
    <scope>NUCLEOTIDE SEQUENCE</scope>
    <source>
        <strain evidence="9">MK2</strain>
    </source>
</reference>
<evidence type="ECO:0000256" key="6">
    <source>
        <dbReference type="SAM" id="MobiDB-lite"/>
    </source>
</evidence>
<reference evidence="9" key="2">
    <citation type="submission" date="2021-02" db="EMBL/GenBank/DDBJ databases">
        <title>Aspergillus puulaauensis MK2 genome sequence.</title>
        <authorList>
            <person name="Futagami T."/>
            <person name="Mori K."/>
            <person name="Kadooka C."/>
            <person name="Tanaka T."/>
        </authorList>
    </citation>
    <scope>NUCLEOTIDE SEQUENCE</scope>
    <source>
        <strain evidence="9">MK2</strain>
    </source>
</reference>
<dbReference type="GO" id="GO:0016020">
    <property type="term" value="C:membrane"/>
    <property type="evidence" value="ECO:0007669"/>
    <property type="project" value="UniProtKB-SubCell"/>
</dbReference>
<feature type="transmembrane region" description="Helical" evidence="7">
    <location>
        <begin position="44"/>
        <end position="70"/>
    </location>
</feature>
<dbReference type="PANTHER" id="PTHR33048:SF31">
    <property type="entry name" value="INTEGRAL MEMBRANE PROTEIN"/>
    <property type="match status" value="1"/>
</dbReference>
<dbReference type="Pfam" id="PF20684">
    <property type="entry name" value="Fung_rhodopsin"/>
    <property type="match status" value="1"/>
</dbReference>
<keyword evidence="4 7" id="KW-0472">Membrane</keyword>
<keyword evidence="10" id="KW-1185">Reference proteome</keyword>
<gene>
    <name evidence="9" type="ORF">APUU_11973S</name>
</gene>
<evidence type="ECO:0000313" key="10">
    <source>
        <dbReference type="Proteomes" id="UP000654913"/>
    </source>
</evidence>
<dbReference type="Proteomes" id="UP000654913">
    <property type="component" value="Chromosome 1"/>
</dbReference>
<evidence type="ECO:0000256" key="7">
    <source>
        <dbReference type="SAM" id="Phobius"/>
    </source>
</evidence>
<evidence type="ECO:0000256" key="4">
    <source>
        <dbReference type="ARBA" id="ARBA00023136"/>
    </source>
</evidence>
<organism evidence="9 10">
    <name type="scientific">Aspergillus puulaauensis</name>
    <dbReference type="NCBI Taxonomy" id="1220207"/>
    <lineage>
        <taxon>Eukaryota</taxon>
        <taxon>Fungi</taxon>
        <taxon>Dikarya</taxon>
        <taxon>Ascomycota</taxon>
        <taxon>Pezizomycotina</taxon>
        <taxon>Eurotiomycetes</taxon>
        <taxon>Eurotiomycetidae</taxon>
        <taxon>Eurotiales</taxon>
        <taxon>Aspergillaceae</taxon>
        <taxon>Aspergillus</taxon>
    </lineage>
</organism>